<dbReference type="Proteomes" id="UP000193560">
    <property type="component" value="Unassembled WGS sequence"/>
</dbReference>
<keyword evidence="3" id="KW-1185">Reference proteome</keyword>
<reference evidence="2 3" key="1">
    <citation type="submission" date="2016-07" db="EMBL/GenBank/DDBJ databases">
        <title>Pervasive Adenine N6-methylation of Active Genes in Fungi.</title>
        <authorList>
            <consortium name="DOE Joint Genome Institute"/>
            <person name="Mondo S.J."/>
            <person name="Dannebaum R.O."/>
            <person name="Kuo R.C."/>
            <person name="Labutti K."/>
            <person name="Haridas S."/>
            <person name="Kuo A."/>
            <person name="Salamov A."/>
            <person name="Ahrendt S.R."/>
            <person name="Lipzen A."/>
            <person name="Sullivan W."/>
            <person name="Andreopoulos W.B."/>
            <person name="Clum A."/>
            <person name="Lindquist E."/>
            <person name="Daum C."/>
            <person name="Ramamoorthy G.K."/>
            <person name="Gryganskyi A."/>
            <person name="Culley D."/>
            <person name="Magnuson J.K."/>
            <person name="James T.Y."/>
            <person name="O'Malley M.A."/>
            <person name="Stajich J.E."/>
            <person name="Spatafora J.W."/>
            <person name="Visel A."/>
            <person name="Grigoriev I.V."/>
        </authorList>
    </citation>
    <scope>NUCLEOTIDE SEQUENCE [LARGE SCALE GENOMIC DNA]</scope>
    <source>
        <strain evidence="2 3">NRRL 1336</strain>
    </source>
</reference>
<feature type="transmembrane region" description="Helical" evidence="1">
    <location>
        <begin position="45"/>
        <end position="64"/>
    </location>
</feature>
<name>A0A1X2I4G7_9FUNG</name>
<feature type="non-terminal residue" evidence="2">
    <location>
        <position position="68"/>
    </location>
</feature>
<gene>
    <name evidence="2" type="ORF">BCR42DRAFT_125751</name>
</gene>
<evidence type="ECO:0000256" key="1">
    <source>
        <dbReference type="SAM" id="Phobius"/>
    </source>
</evidence>
<comment type="caution">
    <text evidence="2">The sequence shown here is derived from an EMBL/GenBank/DDBJ whole genome shotgun (WGS) entry which is preliminary data.</text>
</comment>
<sequence>MRYQPSQPYRHQYNINHSTFPADCIRLQLVHLPRPPVALHTRIELLFYLPLFSLTIKISSLFVFKCYN</sequence>
<protein>
    <submittedName>
        <fullName evidence="2">Uncharacterized protein</fullName>
    </submittedName>
</protein>
<proteinExistence type="predicted"/>
<evidence type="ECO:0000313" key="3">
    <source>
        <dbReference type="Proteomes" id="UP000193560"/>
    </source>
</evidence>
<dbReference type="AlphaFoldDB" id="A0A1X2I4G7"/>
<keyword evidence="1" id="KW-0472">Membrane</keyword>
<accession>A0A1X2I4G7</accession>
<keyword evidence="1" id="KW-1133">Transmembrane helix</keyword>
<keyword evidence="1" id="KW-0812">Transmembrane</keyword>
<organism evidence="2 3">
    <name type="scientific">Absidia repens</name>
    <dbReference type="NCBI Taxonomy" id="90262"/>
    <lineage>
        <taxon>Eukaryota</taxon>
        <taxon>Fungi</taxon>
        <taxon>Fungi incertae sedis</taxon>
        <taxon>Mucoromycota</taxon>
        <taxon>Mucoromycotina</taxon>
        <taxon>Mucoromycetes</taxon>
        <taxon>Mucorales</taxon>
        <taxon>Cunninghamellaceae</taxon>
        <taxon>Absidia</taxon>
    </lineage>
</organism>
<evidence type="ECO:0000313" key="2">
    <source>
        <dbReference type="EMBL" id="ORZ08980.1"/>
    </source>
</evidence>
<dbReference type="EMBL" id="MCGE01000029">
    <property type="protein sequence ID" value="ORZ08980.1"/>
    <property type="molecule type" value="Genomic_DNA"/>
</dbReference>